<dbReference type="Proteomes" id="UP000268908">
    <property type="component" value="Unassembled WGS sequence"/>
</dbReference>
<dbReference type="RefSeq" id="WP_121240260.1">
    <property type="nucleotide sequence ID" value="NZ_BHVV01000002.1"/>
</dbReference>
<dbReference type="InterPro" id="IPR036388">
    <property type="entry name" value="WH-like_DNA-bd_sf"/>
</dbReference>
<dbReference type="GO" id="GO:0003700">
    <property type="term" value="F:DNA-binding transcription factor activity"/>
    <property type="evidence" value="ECO:0007669"/>
    <property type="project" value="InterPro"/>
</dbReference>
<dbReference type="Gene3D" id="1.20.120.530">
    <property type="entry name" value="GntR ligand-binding domain-like"/>
    <property type="match status" value="1"/>
</dbReference>
<dbReference type="PRINTS" id="PR00035">
    <property type="entry name" value="HTHGNTR"/>
</dbReference>
<comment type="caution">
    <text evidence="5">The sequence shown here is derived from an EMBL/GenBank/DDBJ whole genome shotgun (WGS) entry which is preliminary data.</text>
</comment>
<dbReference type="Pfam" id="PF07729">
    <property type="entry name" value="FCD"/>
    <property type="match status" value="1"/>
</dbReference>
<dbReference type="InterPro" id="IPR000524">
    <property type="entry name" value="Tscrpt_reg_HTH_GntR"/>
</dbReference>
<dbReference type="InterPro" id="IPR036390">
    <property type="entry name" value="WH_DNA-bd_sf"/>
</dbReference>
<organism evidence="5 6">
    <name type="scientific">Sulfurisoma sediminicola</name>
    <dbReference type="NCBI Taxonomy" id="1381557"/>
    <lineage>
        <taxon>Bacteria</taxon>
        <taxon>Pseudomonadati</taxon>
        <taxon>Pseudomonadota</taxon>
        <taxon>Betaproteobacteria</taxon>
        <taxon>Nitrosomonadales</taxon>
        <taxon>Sterolibacteriaceae</taxon>
        <taxon>Sulfurisoma</taxon>
    </lineage>
</organism>
<feature type="domain" description="HTH gntR-type" evidence="4">
    <location>
        <begin position="6"/>
        <end position="73"/>
    </location>
</feature>
<dbReference type="Gene3D" id="1.10.10.10">
    <property type="entry name" value="Winged helix-like DNA-binding domain superfamily/Winged helix DNA-binding domain"/>
    <property type="match status" value="1"/>
</dbReference>
<dbReference type="SMART" id="SM00895">
    <property type="entry name" value="FCD"/>
    <property type="match status" value="1"/>
</dbReference>
<reference evidence="5 6" key="1">
    <citation type="submission" date="2018-10" db="EMBL/GenBank/DDBJ databases">
        <title>Genomic Encyclopedia of Type Strains, Phase IV (KMG-IV): sequencing the most valuable type-strain genomes for metagenomic binning, comparative biology and taxonomic classification.</title>
        <authorList>
            <person name="Goeker M."/>
        </authorList>
    </citation>
    <scope>NUCLEOTIDE SEQUENCE [LARGE SCALE GENOMIC DNA]</scope>
    <source>
        <strain evidence="5 6">DSM 26916</strain>
    </source>
</reference>
<protein>
    <submittedName>
        <fullName evidence="5">GntR family transcriptional regulator</fullName>
    </submittedName>
</protein>
<dbReference type="InterPro" id="IPR011711">
    <property type="entry name" value="GntR_C"/>
</dbReference>
<gene>
    <name evidence="5" type="ORF">DFR35_0910</name>
</gene>
<dbReference type="OrthoDB" id="8066003at2"/>
<keyword evidence="6" id="KW-1185">Reference proteome</keyword>
<dbReference type="CDD" id="cd07377">
    <property type="entry name" value="WHTH_GntR"/>
    <property type="match status" value="1"/>
</dbReference>
<keyword evidence="3" id="KW-0804">Transcription</keyword>
<evidence type="ECO:0000256" key="1">
    <source>
        <dbReference type="ARBA" id="ARBA00023015"/>
    </source>
</evidence>
<evidence type="ECO:0000313" key="5">
    <source>
        <dbReference type="EMBL" id="RLJ68350.1"/>
    </source>
</evidence>
<dbReference type="PANTHER" id="PTHR43537:SF50">
    <property type="entry name" value="TRANSCRIPTIONAL REGULATORY PROTEIN"/>
    <property type="match status" value="1"/>
</dbReference>
<dbReference type="EMBL" id="RCCI01000004">
    <property type="protein sequence ID" value="RLJ68350.1"/>
    <property type="molecule type" value="Genomic_DNA"/>
</dbReference>
<dbReference type="SUPFAM" id="SSF48008">
    <property type="entry name" value="GntR ligand-binding domain-like"/>
    <property type="match status" value="1"/>
</dbReference>
<name>A0A497XLS8_9PROT</name>
<sequence length="217" mass="24428">MPITRHALYEEVAERLRARIFAHELAPGAWLDEQAIAAELGISRTPLREALKVLAGEGLVRLEPRRGCYVAELTEQDLDDIFPVMALLEGRCAWEAARRATAADLAELAAIHKDLERHAAANDADRFFEANQAFHAAVQHIAGNRFLAQMIDDARKVLKLTRRDSLRVDGRLRQSLAEHRAILAALRKREEGEAARLMHDHLLSGRDALARLRERNN</sequence>
<evidence type="ECO:0000256" key="3">
    <source>
        <dbReference type="ARBA" id="ARBA00023163"/>
    </source>
</evidence>
<dbReference type="SUPFAM" id="SSF46785">
    <property type="entry name" value="Winged helix' DNA-binding domain"/>
    <property type="match status" value="1"/>
</dbReference>
<dbReference type="PROSITE" id="PS50949">
    <property type="entry name" value="HTH_GNTR"/>
    <property type="match status" value="1"/>
</dbReference>
<dbReference type="SMART" id="SM00345">
    <property type="entry name" value="HTH_GNTR"/>
    <property type="match status" value="1"/>
</dbReference>
<accession>A0A497XLS8</accession>
<dbReference type="InterPro" id="IPR008920">
    <property type="entry name" value="TF_FadR/GntR_C"/>
</dbReference>
<dbReference type="AlphaFoldDB" id="A0A497XLS8"/>
<dbReference type="GO" id="GO:0003677">
    <property type="term" value="F:DNA binding"/>
    <property type="evidence" value="ECO:0007669"/>
    <property type="project" value="UniProtKB-KW"/>
</dbReference>
<keyword evidence="1" id="KW-0805">Transcription regulation</keyword>
<proteinExistence type="predicted"/>
<dbReference type="Pfam" id="PF00392">
    <property type="entry name" value="GntR"/>
    <property type="match status" value="1"/>
</dbReference>
<keyword evidence="2" id="KW-0238">DNA-binding</keyword>
<evidence type="ECO:0000259" key="4">
    <source>
        <dbReference type="PROSITE" id="PS50949"/>
    </source>
</evidence>
<evidence type="ECO:0000313" key="6">
    <source>
        <dbReference type="Proteomes" id="UP000268908"/>
    </source>
</evidence>
<dbReference type="PANTHER" id="PTHR43537">
    <property type="entry name" value="TRANSCRIPTIONAL REGULATOR, GNTR FAMILY"/>
    <property type="match status" value="1"/>
</dbReference>
<evidence type="ECO:0000256" key="2">
    <source>
        <dbReference type="ARBA" id="ARBA00023125"/>
    </source>
</evidence>